<name>Q9HK73_THEAC</name>
<dbReference type="Gene3D" id="3.40.50.850">
    <property type="entry name" value="Isochorismatase-like"/>
    <property type="match status" value="1"/>
</dbReference>
<organism evidence="3 4">
    <name type="scientific">Thermoplasma acidophilum (strain ATCC 25905 / DSM 1728 / JCM 9062 / NBRC 15155 / AMRC-C165)</name>
    <dbReference type="NCBI Taxonomy" id="273075"/>
    <lineage>
        <taxon>Archaea</taxon>
        <taxon>Methanobacteriati</taxon>
        <taxon>Thermoplasmatota</taxon>
        <taxon>Thermoplasmata</taxon>
        <taxon>Thermoplasmatales</taxon>
        <taxon>Thermoplasmataceae</taxon>
        <taxon>Thermoplasma</taxon>
    </lineage>
</organism>
<dbReference type="SUPFAM" id="SSF52499">
    <property type="entry name" value="Isochorismatase-like hydrolases"/>
    <property type="match status" value="1"/>
</dbReference>
<dbReference type="PaxDb" id="273075-Ta0729"/>
<evidence type="ECO:0000256" key="1">
    <source>
        <dbReference type="ARBA" id="ARBA00022801"/>
    </source>
</evidence>
<dbReference type="EnsemblBacteria" id="CAC11866">
    <property type="protein sequence ID" value="CAC11866"/>
    <property type="gene ID" value="CAC11866"/>
</dbReference>
<evidence type="ECO:0000313" key="4">
    <source>
        <dbReference type="Proteomes" id="UP000001024"/>
    </source>
</evidence>
<dbReference type="Proteomes" id="UP000001024">
    <property type="component" value="Chromosome"/>
</dbReference>
<keyword evidence="4" id="KW-1185">Reference proteome</keyword>
<proteinExistence type="predicted"/>
<feature type="domain" description="Isochorismatase-like" evidence="2">
    <location>
        <begin position="11"/>
        <end position="152"/>
    </location>
</feature>
<protein>
    <recommendedName>
        <fullName evidence="2">Isochorismatase-like domain-containing protein</fullName>
    </recommendedName>
</protein>
<dbReference type="HOGENOM" id="CLU_068979_5_2_2"/>
<dbReference type="InterPro" id="IPR050272">
    <property type="entry name" value="Isochorismatase-like_hydrls"/>
</dbReference>
<dbReference type="eggNOG" id="arCOG01943">
    <property type="taxonomic scope" value="Archaea"/>
</dbReference>
<dbReference type="GO" id="GO:0016787">
    <property type="term" value="F:hydrolase activity"/>
    <property type="evidence" value="ECO:0007669"/>
    <property type="project" value="UniProtKB-KW"/>
</dbReference>
<dbReference type="CDD" id="cd01014">
    <property type="entry name" value="nicotinamidase_related"/>
    <property type="match status" value="1"/>
</dbReference>
<dbReference type="Pfam" id="PF00857">
    <property type="entry name" value="Isochorismatase"/>
    <property type="match status" value="1"/>
</dbReference>
<dbReference type="PANTHER" id="PTHR43540">
    <property type="entry name" value="PEROXYUREIDOACRYLATE/UREIDOACRYLATE AMIDOHYDROLASE-RELATED"/>
    <property type="match status" value="1"/>
</dbReference>
<dbReference type="RefSeq" id="WP_010901147.1">
    <property type="nucleotide sequence ID" value="NC_002578.1"/>
</dbReference>
<evidence type="ECO:0000259" key="2">
    <source>
        <dbReference type="Pfam" id="PF00857"/>
    </source>
</evidence>
<accession>Q9HK73</accession>
<dbReference type="EMBL" id="AL445065">
    <property type="protein sequence ID" value="CAC11866.1"/>
    <property type="molecule type" value="Genomic_DNA"/>
</dbReference>
<reference evidence="3 4" key="1">
    <citation type="journal article" date="2000" name="Nature">
        <title>The genome sequence of the thermoacidophilic scavenger Thermoplasma acidophilum.</title>
        <authorList>
            <person name="Ruepp A."/>
            <person name="Graml W."/>
            <person name="Santos-Martinez M.L."/>
            <person name="Koretke K.K."/>
            <person name="Volker C."/>
            <person name="Mewes H.W."/>
            <person name="Frishman D."/>
            <person name="Stocker S."/>
            <person name="Lupas A.N."/>
            <person name="Baumeister W."/>
        </authorList>
    </citation>
    <scope>NUCLEOTIDE SEQUENCE [LARGE SCALE GENOMIC DNA]</scope>
    <source>
        <strain evidence="4">ATCC 25905 / DSM 1728 / JCM 9062 / NBRC 15155 / AMRC-C165</strain>
    </source>
</reference>
<dbReference type="KEGG" id="tac:Ta0729"/>
<dbReference type="PANTHER" id="PTHR43540:SF1">
    <property type="entry name" value="ISOCHORISMATASE HYDROLASE"/>
    <property type="match status" value="1"/>
</dbReference>
<gene>
    <name evidence="3" type="ordered locus">Ta0729</name>
</gene>
<dbReference type="InParanoid" id="Q9HK73"/>
<evidence type="ECO:0000313" key="3">
    <source>
        <dbReference type="EMBL" id="CAC11866.1"/>
    </source>
</evidence>
<dbReference type="AlphaFoldDB" id="Q9HK73"/>
<dbReference type="InterPro" id="IPR036380">
    <property type="entry name" value="Isochorismatase-like_sf"/>
</dbReference>
<keyword evidence="1" id="KW-0378">Hydrolase</keyword>
<dbReference type="OrthoDB" id="202119at2157"/>
<sequence length="188" mass="21280">MDKKVATDKRSALLVIDVQKAWDDPGLGHRNNPNAEYRTADLIREFRDHGLKIIHVRHFSYDERSPFRPGMQSFEFKDQALPAEGEIVITKRVNSAFIGTDLDVILRRLDLRRIFVVGLTTDHCVSTTVRMAGNMGFEAYLVEDACATFDRSDPWGRVIPAETVHLVNIASIDGEFGKVIRSSDISYE</sequence>
<dbReference type="InterPro" id="IPR000868">
    <property type="entry name" value="Isochorismatase-like_dom"/>
</dbReference>